<dbReference type="InterPro" id="IPR021109">
    <property type="entry name" value="Peptidase_aspartic_dom_sf"/>
</dbReference>
<feature type="region of interest" description="Disordered" evidence="10">
    <location>
        <begin position="188"/>
        <end position="233"/>
    </location>
</feature>
<dbReference type="GO" id="GO:0006508">
    <property type="term" value="P:proteolysis"/>
    <property type="evidence" value="ECO:0007669"/>
    <property type="project" value="UniProtKB-KW"/>
</dbReference>
<dbReference type="EC" id="2.7.7.49" evidence="1"/>
<feature type="region of interest" description="Disordered" evidence="10">
    <location>
        <begin position="164"/>
        <end position="183"/>
    </location>
</feature>
<evidence type="ECO:0000256" key="8">
    <source>
        <dbReference type="ARBA" id="ARBA00022801"/>
    </source>
</evidence>
<sequence>MKSVGAVHSHLSEYDPDDLNVDVPVRAAVAAADSSGAGTVSVTRIRVSAISDLKRSDESPLEYLYRLNVVGLRAQLSNKDRSTEARREHVDHFIETLDGRDLASRLALLRIPDAATLEETLRSQERAKARQGKTVYGSTTPKTNVPAGAVPSANTRAVCAVRAAVKPSDSDSETSGLEREGDLRKVNLAADVDRFQRSQSDRDPRRTNFKPNAHWEGHQSGQPNGEEPRKPCSHCGSAKHSDLECWQRWTCEKCGKKGHPTDRCLFTCKACGEIHGAGECPLEEFYNLICQCDDGLEHLARGVAGILEVPRADKKFRQAKATGKINNEKATLLFDSGTEVSILDAAFARKVGIYLNNSQELECKGVGKSPCMAKGRTRVKLTLAGSLVYYFDVRVGPPTGGPDLILGKNFMVPAGVRLDLADGSLSLLDEITIQLAGGRPRYGEKVSQVKLDDHCNLEAGGTFEVRKGFILSIHRKHWVTRGERWVPSVVADLGQTRYLKITYISDQKLGLQADTRIGPADRPIVGDSASEDAEDAHEVRLDFEEAAPTLDTPPVAAQDDAGNEEVCYHEGGDLFAEDVERAMEVLPEVTATTDEVTIDGIQGNAQPPAAVGVVRDIDVGGAAPLAQRVRRVAPQFSENLSDLIKGLLSAKMITPSTSPWASPIVIIIKKNGVDIRLCIDFRLVNSLTRFMVYPMPMINDLLEDLDKVLSYCSLDMASGFWVLAMTERAWKISAFITPFGLFEWTPMPFGLKNALQIYQRLIDNALYGHLRIGADQDCSKTVNVYEAGEPEPNPMPSLLGRRSCIDDILVTATTWDSMCDKVERPLDACERWNLSISVVKGFWGQRKVGYLDHRVSAEGLEAHPKDPETLRDFHEIGHQEKSNSSGRGTGGVDSSPEQADRWTRTKWAISAALVQEHDGVYWPVTFTSRALKSNELNYGIVDKEVLDLMRMFEVNYTLLTTRSIVVLTRRSTLAWLVNSTGFQGRLGNWAALLSEWMLEVRKCSKGEDEFLGVIVPSITPRTEVDEALIAITPVKEPRQTIALPPPTVEDDESLLVASFDGAARTKRSSGAYSAIIWKLPVWATVAAASGYSPDLAVNEAEYHGLLLCFDLLSTMNGGRIVICGDSNLAIRQIRGEIARKAPGLQLLPKKAPDRHMGWLNHDFLHMKRE</sequence>
<evidence type="ECO:0000256" key="5">
    <source>
        <dbReference type="ARBA" id="ARBA00022722"/>
    </source>
</evidence>
<dbReference type="OrthoDB" id="3271192at2759"/>
<dbReference type="PANTHER" id="PTHR33064">
    <property type="entry name" value="POL PROTEIN"/>
    <property type="match status" value="1"/>
</dbReference>
<dbReference type="GO" id="GO:0003676">
    <property type="term" value="F:nucleic acid binding"/>
    <property type="evidence" value="ECO:0007669"/>
    <property type="project" value="InterPro"/>
</dbReference>
<dbReference type="GO" id="GO:0004519">
    <property type="term" value="F:endonuclease activity"/>
    <property type="evidence" value="ECO:0007669"/>
    <property type="project" value="UniProtKB-KW"/>
</dbReference>
<evidence type="ECO:0000313" key="13">
    <source>
        <dbReference type="EMBL" id="GMF31897.1"/>
    </source>
</evidence>
<keyword evidence="5" id="KW-0540">Nuclease</keyword>
<feature type="compositionally biased region" description="Basic and acidic residues" evidence="10">
    <location>
        <begin position="188"/>
        <end position="206"/>
    </location>
</feature>
<keyword evidence="2" id="KW-0645">Protease</keyword>
<protein>
    <recommendedName>
        <fullName evidence="1">RNA-directed DNA polymerase</fullName>
        <ecNumber evidence="1">2.7.7.49</ecNumber>
    </recommendedName>
</protein>
<dbReference type="PANTHER" id="PTHR33064:SF37">
    <property type="entry name" value="RIBONUCLEASE H"/>
    <property type="match status" value="1"/>
</dbReference>
<gene>
    <name evidence="13" type="ORF">Pfra01_000744200</name>
</gene>
<feature type="region of interest" description="Disordered" evidence="10">
    <location>
        <begin position="122"/>
        <end position="150"/>
    </location>
</feature>
<name>A0A9W7CFC0_9STRA</name>
<dbReference type="Pfam" id="PF00078">
    <property type="entry name" value="RVT_1"/>
    <property type="match status" value="1"/>
</dbReference>
<evidence type="ECO:0000259" key="12">
    <source>
        <dbReference type="Pfam" id="PF17917"/>
    </source>
</evidence>
<evidence type="ECO:0000256" key="7">
    <source>
        <dbReference type="ARBA" id="ARBA00022759"/>
    </source>
</evidence>
<organism evidence="13 14">
    <name type="scientific">Phytophthora fragariaefolia</name>
    <dbReference type="NCBI Taxonomy" id="1490495"/>
    <lineage>
        <taxon>Eukaryota</taxon>
        <taxon>Sar</taxon>
        <taxon>Stramenopiles</taxon>
        <taxon>Oomycota</taxon>
        <taxon>Peronosporomycetes</taxon>
        <taxon>Peronosporales</taxon>
        <taxon>Peronosporaceae</taxon>
        <taxon>Phytophthora</taxon>
    </lineage>
</organism>
<evidence type="ECO:0000313" key="14">
    <source>
        <dbReference type="Proteomes" id="UP001165121"/>
    </source>
</evidence>
<keyword evidence="7" id="KW-0255">Endonuclease</keyword>
<evidence type="ECO:0000256" key="4">
    <source>
        <dbReference type="ARBA" id="ARBA00022695"/>
    </source>
</evidence>
<evidence type="ECO:0000256" key="2">
    <source>
        <dbReference type="ARBA" id="ARBA00022670"/>
    </source>
</evidence>
<dbReference type="AlphaFoldDB" id="A0A9W7CFC0"/>
<keyword evidence="14" id="KW-1185">Reference proteome</keyword>
<evidence type="ECO:0000256" key="10">
    <source>
        <dbReference type="SAM" id="MobiDB-lite"/>
    </source>
</evidence>
<evidence type="ECO:0000259" key="11">
    <source>
        <dbReference type="Pfam" id="PF00078"/>
    </source>
</evidence>
<comment type="caution">
    <text evidence="13">The sequence shown here is derived from an EMBL/GenBank/DDBJ whole genome shotgun (WGS) entry which is preliminary data.</text>
</comment>
<keyword evidence="3" id="KW-0808">Transferase</keyword>
<feature type="region of interest" description="Disordered" evidence="10">
    <location>
        <begin position="877"/>
        <end position="898"/>
    </location>
</feature>
<dbReference type="GO" id="GO:0003964">
    <property type="term" value="F:RNA-directed DNA polymerase activity"/>
    <property type="evidence" value="ECO:0007669"/>
    <property type="project" value="UniProtKB-KW"/>
</dbReference>
<keyword evidence="6" id="KW-0064">Aspartyl protease</keyword>
<dbReference type="SUPFAM" id="SSF50630">
    <property type="entry name" value="Acid proteases"/>
    <property type="match status" value="1"/>
</dbReference>
<dbReference type="InterPro" id="IPR043502">
    <property type="entry name" value="DNA/RNA_pol_sf"/>
</dbReference>
<dbReference type="CDD" id="cd01647">
    <property type="entry name" value="RT_LTR"/>
    <property type="match status" value="1"/>
</dbReference>
<dbReference type="InterPro" id="IPR000477">
    <property type="entry name" value="RT_dom"/>
</dbReference>
<dbReference type="InterPro" id="IPR051320">
    <property type="entry name" value="Viral_Replic_Matur_Polypro"/>
</dbReference>
<dbReference type="InterPro" id="IPR012337">
    <property type="entry name" value="RNaseH-like_sf"/>
</dbReference>
<reference evidence="13" key="1">
    <citation type="submission" date="2023-04" db="EMBL/GenBank/DDBJ databases">
        <title>Phytophthora fragariaefolia NBRC 109709.</title>
        <authorList>
            <person name="Ichikawa N."/>
            <person name="Sato H."/>
            <person name="Tonouchi N."/>
        </authorList>
    </citation>
    <scope>NUCLEOTIDE SEQUENCE</scope>
    <source>
        <strain evidence="13">NBRC 109709</strain>
    </source>
</reference>
<dbReference type="EMBL" id="BSXT01000657">
    <property type="protein sequence ID" value="GMF31897.1"/>
    <property type="molecule type" value="Genomic_DNA"/>
</dbReference>
<dbReference type="InterPro" id="IPR043128">
    <property type="entry name" value="Rev_trsase/Diguanyl_cyclase"/>
</dbReference>
<keyword evidence="8" id="KW-0378">Hydrolase</keyword>
<dbReference type="Gene3D" id="3.30.70.270">
    <property type="match status" value="1"/>
</dbReference>
<dbReference type="GO" id="GO:0004190">
    <property type="term" value="F:aspartic-type endopeptidase activity"/>
    <property type="evidence" value="ECO:0007669"/>
    <property type="project" value="UniProtKB-KW"/>
</dbReference>
<dbReference type="SUPFAM" id="SSF53098">
    <property type="entry name" value="Ribonuclease H-like"/>
    <property type="match status" value="1"/>
</dbReference>
<dbReference type="Pfam" id="PF17917">
    <property type="entry name" value="RT_RNaseH"/>
    <property type="match status" value="1"/>
</dbReference>
<keyword evidence="9" id="KW-0695">RNA-directed DNA polymerase</keyword>
<dbReference type="PROSITE" id="PS00141">
    <property type="entry name" value="ASP_PROTEASE"/>
    <property type="match status" value="1"/>
</dbReference>
<evidence type="ECO:0000256" key="9">
    <source>
        <dbReference type="ARBA" id="ARBA00022918"/>
    </source>
</evidence>
<dbReference type="Proteomes" id="UP001165121">
    <property type="component" value="Unassembled WGS sequence"/>
</dbReference>
<feature type="domain" description="Reverse transcriptase" evidence="11">
    <location>
        <begin position="668"/>
        <end position="851"/>
    </location>
</feature>
<dbReference type="InterPro" id="IPR041373">
    <property type="entry name" value="RT_RNaseH"/>
</dbReference>
<evidence type="ECO:0000256" key="6">
    <source>
        <dbReference type="ARBA" id="ARBA00022750"/>
    </source>
</evidence>
<evidence type="ECO:0000256" key="3">
    <source>
        <dbReference type="ARBA" id="ARBA00022679"/>
    </source>
</evidence>
<feature type="domain" description="Reverse transcriptase RNase H-like" evidence="12">
    <location>
        <begin position="906"/>
        <end position="995"/>
    </location>
</feature>
<dbReference type="Gene3D" id="2.40.70.10">
    <property type="entry name" value="Acid Proteases"/>
    <property type="match status" value="1"/>
</dbReference>
<proteinExistence type="predicted"/>
<dbReference type="Gene3D" id="3.10.10.10">
    <property type="entry name" value="HIV Type 1 Reverse Transcriptase, subunit A, domain 1"/>
    <property type="match status" value="1"/>
</dbReference>
<accession>A0A9W7CFC0</accession>
<dbReference type="SUPFAM" id="SSF56672">
    <property type="entry name" value="DNA/RNA polymerases"/>
    <property type="match status" value="1"/>
</dbReference>
<dbReference type="Gene3D" id="3.30.420.10">
    <property type="entry name" value="Ribonuclease H-like superfamily/Ribonuclease H"/>
    <property type="match status" value="1"/>
</dbReference>
<evidence type="ECO:0000256" key="1">
    <source>
        <dbReference type="ARBA" id="ARBA00012493"/>
    </source>
</evidence>
<dbReference type="InterPro" id="IPR001969">
    <property type="entry name" value="Aspartic_peptidase_AS"/>
</dbReference>
<keyword evidence="4" id="KW-0548">Nucleotidyltransferase</keyword>
<dbReference type="InterPro" id="IPR036397">
    <property type="entry name" value="RNaseH_sf"/>
</dbReference>